<feature type="transmembrane region" description="Helical" evidence="10">
    <location>
        <begin position="198"/>
        <end position="216"/>
    </location>
</feature>
<evidence type="ECO:0000256" key="3">
    <source>
        <dbReference type="ARBA" id="ARBA00022448"/>
    </source>
</evidence>
<dbReference type="SUPFAM" id="SSF111352">
    <property type="entry name" value="Ammonium transporter"/>
    <property type="match status" value="1"/>
</dbReference>
<evidence type="ECO:0000256" key="5">
    <source>
        <dbReference type="ARBA" id="ARBA00022692"/>
    </source>
</evidence>
<dbReference type="PANTHER" id="PTHR43029">
    <property type="entry name" value="AMMONIUM TRANSPORTER MEP2"/>
    <property type="match status" value="1"/>
</dbReference>
<evidence type="ECO:0000256" key="7">
    <source>
        <dbReference type="ARBA" id="ARBA00023136"/>
    </source>
</evidence>
<dbReference type="Gene3D" id="1.10.3430.10">
    <property type="entry name" value="Ammonium transporter AmtB like domains"/>
    <property type="match status" value="1"/>
</dbReference>
<evidence type="ECO:0000313" key="12">
    <source>
        <dbReference type="EMBL" id="GIM28457.1"/>
    </source>
</evidence>
<keyword evidence="5 10" id="KW-0812">Transmembrane</keyword>
<dbReference type="InterPro" id="IPR018047">
    <property type="entry name" value="Ammonium_transpt_CS"/>
</dbReference>
<feature type="transmembrane region" description="Helical" evidence="10">
    <location>
        <begin position="260"/>
        <end position="279"/>
    </location>
</feature>
<sequence>MQELSIGDSSYLFTCTVLVMLMTPGLALFYSGMVRSKNVLSTTMHSYVTMGIVSIQWILIGYTLAFGGDYAGIIGGLNFLGLKGVGIAPNADYAATIPHSLFMMFQLMFAIIAPALISGAYAERFKFSAFLLFTLLWTTLVYDPVAHWVWGVGGWLRNLGALDFAGGNVVHISSGVSGLVVALVVGKRKSLRSIRPHNLPLTMLGVGLLWFGWFGFNAGSALALNDVAMNAFITTNTAAAAAGLSWMFAEWIVSKKPTALGFGSGVVAGLVAITPAAGFVTPVSAIWIGLGGGVICYFSVNFMKKKFGYDDALDAFGCHGIGGTWGAIATGLFATKAVNSAGADGLFYGNPHQLLVQIISIGATYIYAIVATFVILMAIKLVMKLRATNEEEALGLDVSQHGETGYGQLTLEGSEGGMGV</sequence>
<dbReference type="AlphaFoldDB" id="A0A919VFR8"/>
<accession>A0A919VFR8</accession>
<feature type="transmembrane region" description="Helical" evidence="10">
    <location>
        <begin position="285"/>
        <end position="303"/>
    </location>
</feature>
<feature type="transmembrane region" description="Helical" evidence="10">
    <location>
        <begin position="44"/>
        <end position="64"/>
    </location>
</feature>
<evidence type="ECO:0000256" key="6">
    <source>
        <dbReference type="ARBA" id="ARBA00022989"/>
    </source>
</evidence>
<keyword evidence="7 10" id="KW-0472">Membrane</keyword>
<dbReference type="Proteomes" id="UP000679179">
    <property type="component" value="Unassembled WGS sequence"/>
</dbReference>
<keyword evidence="4" id="KW-1003">Cell membrane</keyword>
<feature type="domain" description="Ammonium transporter AmtB-like" evidence="11">
    <location>
        <begin position="12"/>
        <end position="406"/>
    </location>
</feature>
<evidence type="ECO:0000256" key="1">
    <source>
        <dbReference type="ARBA" id="ARBA00004651"/>
    </source>
</evidence>
<dbReference type="GO" id="GO:0008519">
    <property type="term" value="F:ammonium channel activity"/>
    <property type="evidence" value="ECO:0007669"/>
    <property type="project" value="InterPro"/>
</dbReference>
<protein>
    <recommendedName>
        <fullName evidence="9 10">Ammonium transporter</fullName>
    </recommendedName>
</protein>
<feature type="transmembrane region" description="Helical" evidence="10">
    <location>
        <begin position="354"/>
        <end position="379"/>
    </location>
</feature>
<dbReference type="FunFam" id="1.10.3430.10:FF:000007">
    <property type="entry name" value="Ammonium transporter"/>
    <property type="match status" value="1"/>
</dbReference>
<dbReference type="InterPro" id="IPR001905">
    <property type="entry name" value="Ammonium_transpt"/>
</dbReference>
<keyword evidence="13" id="KW-1185">Reference proteome</keyword>
<gene>
    <name evidence="12" type="primary">nrgA_2</name>
    <name evidence="12" type="ORF">CPJCM30710_11230</name>
</gene>
<comment type="caution">
    <text evidence="12">The sequence shown here is derived from an EMBL/GenBank/DDBJ whole genome shotgun (WGS) entry which is preliminary data.</text>
</comment>
<proteinExistence type="inferred from homology"/>
<reference evidence="12" key="1">
    <citation type="submission" date="2021-03" db="EMBL/GenBank/DDBJ databases">
        <title>Taxonomic study of Clostridium polyendosporum from meadow-gley soil under rice.</title>
        <authorList>
            <person name="Kobayashi H."/>
            <person name="Tanizawa Y."/>
            <person name="Yagura M."/>
        </authorList>
    </citation>
    <scope>NUCLEOTIDE SEQUENCE</scope>
    <source>
        <strain evidence="12">JCM 30710</strain>
    </source>
</reference>
<dbReference type="PANTHER" id="PTHR43029:SF10">
    <property type="entry name" value="AMMONIUM TRANSPORTER MEP2"/>
    <property type="match status" value="1"/>
</dbReference>
<name>A0A919VFR8_9CLOT</name>
<feature type="transmembrane region" description="Helical" evidence="10">
    <location>
        <begin position="101"/>
        <end position="122"/>
    </location>
</feature>
<dbReference type="RefSeq" id="WP_212903178.1">
    <property type="nucleotide sequence ID" value="NZ_BOPZ01000006.1"/>
</dbReference>
<feature type="transmembrane region" description="Helical" evidence="10">
    <location>
        <begin position="169"/>
        <end position="186"/>
    </location>
</feature>
<dbReference type="InterPro" id="IPR024041">
    <property type="entry name" value="NH4_transpt_AmtB-like_dom"/>
</dbReference>
<keyword evidence="3 10" id="KW-0813">Transport</keyword>
<comment type="subcellular location">
    <subcellularLocation>
        <location evidence="1 10">Cell membrane</location>
        <topology evidence="1 10">Multi-pass membrane protein</topology>
    </subcellularLocation>
</comment>
<dbReference type="PROSITE" id="PS01219">
    <property type="entry name" value="AMMONIUM_TRANSP"/>
    <property type="match status" value="1"/>
</dbReference>
<dbReference type="EMBL" id="BOPZ01000006">
    <property type="protein sequence ID" value="GIM28457.1"/>
    <property type="molecule type" value="Genomic_DNA"/>
</dbReference>
<evidence type="ECO:0000256" key="8">
    <source>
        <dbReference type="ARBA" id="ARBA00023177"/>
    </source>
</evidence>
<dbReference type="Pfam" id="PF00909">
    <property type="entry name" value="Ammonium_transp"/>
    <property type="match status" value="1"/>
</dbReference>
<dbReference type="GO" id="GO:0005886">
    <property type="term" value="C:plasma membrane"/>
    <property type="evidence" value="ECO:0007669"/>
    <property type="project" value="UniProtKB-SubCell"/>
</dbReference>
<dbReference type="NCBIfam" id="TIGR00836">
    <property type="entry name" value="amt"/>
    <property type="match status" value="1"/>
</dbReference>
<evidence type="ECO:0000256" key="10">
    <source>
        <dbReference type="RuleBase" id="RU362002"/>
    </source>
</evidence>
<organism evidence="12 13">
    <name type="scientific">Clostridium polyendosporum</name>
    <dbReference type="NCBI Taxonomy" id="69208"/>
    <lineage>
        <taxon>Bacteria</taxon>
        <taxon>Bacillati</taxon>
        <taxon>Bacillota</taxon>
        <taxon>Clostridia</taxon>
        <taxon>Eubacteriales</taxon>
        <taxon>Clostridiaceae</taxon>
        <taxon>Clostridium</taxon>
    </lineage>
</organism>
<evidence type="ECO:0000256" key="9">
    <source>
        <dbReference type="ARBA" id="ARBA00050025"/>
    </source>
</evidence>
<comment type="similarity">
    <text evidence="2 10">Belongs to the ammonia transporter channel (TC 1.A.11.2) family.</text>
</comment>
<keyword evidence="6 10" id="KW-1133">Transmembrane helix</keyword>
<feature type="transmembrane region" description="Helical" evidence="10">
    <location>
        <begin position="12"/>
        <end position="32"/>
    </location>
</feature>
<evidence type="ECO:0000256" key="4">
    <source>
        <dbReference type="ARBA" id="ARBA00022475"/>
    </source>
</evidence>
<feature type="transmembrane region" description="Helical" evidence="10">
    <location>
        <begin position="129"/>
        <end position="149"/>
    </location>
</feature>
<feature type="transmembrane region" description="Helical" evidence="10">
    <location>
        <begin position="315"/>
        <end position="334"/>
    </location>
</feature>
<evidence type="ECO:0000313" key="13">
    <source>
        <dbReference type="Proteomes" id="UP000679179"/>
    </source>
</evidence>
<feature type="transmembrane region" description="Helical" evidence="10">
    <location>
        <begin position="228"/>
        <end position="248"/>
    </location>
</feature>
<keyword evidence="8 10" id="KW-0924">Ammonia transport</keyword>
<dbReference type="InterPro" id="IPR029020">
    <property type="entry name" value="Ammonium/urea_transptr"/>
</dbReference>
<evidence type="ECO:0000259" key="11">
    <source>
        <dbReference type="Pfam" id="PF00909"/>
    </source>
</evidence>
<evidence type="ECO:0000256" key="2">
    <source>
        <dbReference type="ARBA" id="ARBA00005887"/>
    </source>
</evidence>